<protein>
    <submittedName>
        <fullName evidence="2">Uncharacterized protein</fullName>
    </submittedName>
</protein>
<dbReference type="Proteomes" id="UP001354989">
    <property type="component" value="Plasmid pPP7"/>
</dbReference>
<keyword evidence="2" id="KW-0614">Plasmid</keyword>
<feature type="coiled-coil region" evidence="1">
    <location>
        <begin position="62"/>
        <end position="96"/>
    </location>
</feature>
<organism evidence="2 3">
    <name type="scientific">Persicobacter psychrovividus</name>
    <dbReference type="NCBI Taxonomy" id="387638"/>
    <lineage>
        <taxon>Bacteria</taxon>
        <taxon>Pseudomonadati</taxon>
        <taxon>Bacteroidota</taxon>
        <taxon>Cytophagia</taxon>
        <taxon>Cytophagales</taxon>
        <taxon>Persicobacteraceae</taxon>
        <taxon>Persicobacter</taxon>
    </lineage>
</organism>
<evidence type="ECO:0000256" key="1">
    <source>
        <dbReference type="SAM" id="Coils"/>
    </source>
</evidence>
<accession>A0ABN6LGJ3</accession>
<gene>
    <name evidence="2" type="ORF">PEPS_45410</name>
</gene>
<name>A0ABN6LGJ3_9BACT</name>
<evidence type="ECO:0000313" key="2">
    <source>
        <dbReference type="EMBL" id="BDD02261.1"/>
    </source>
</evidence>
<dbReference type="EMBL" id="AP025299">
    <property type="protein sequence ID" value="BDD02261.1"/>
    <property type="molecule type" value="Genomic_DNA"/>
</dbReference>
<geneLocation type="plasmid" evidence="2 3">
    <name>pPP7</name>
</geneLocation>
<evidence type="ECO:0000313" key="3">
    <source>
        <dbReference type="Proteomes" id="UP001354989"/>
    </source>
</evidence>
<reference evidence="2 3" key="1">
    <citation type="submission" date="2021-12" db="EMBL/GenBank/DDBJ databases">
        <title>Genome sequencing of bacteria with rrn-lacking chromosome and rrn-plasmid.</title>
        <authorList>
            <person name="Anda M."/>
            <person name="Iwasaki W."/>
        </authorList>
    </citation>
    <scope>NUCLEOTIDE SEQUENCE [LARGE SCALE GENOMIC DNA]</scope>
    <source>
        <strain evidence="2 3">NBRC 101262</strain>
        <plasmid evidence="2 3">pPP7</plasmid>
    </source>
</reference>
<keyword evidence="1" id="KW-0175">Coiled coil</keyword>
<keyword evidence="3" id="KW-1185">Reference proteome</keyword>
<sequence>MLSERFKSEIRNRMNDIEELMKKPIEENNWWINFHENTINRYGKYNPDDLYPRPLERYGSIVNQAKDDLSERKEQNRILQGKLNTLNNKLEKFKNDL</sequence>
<proteinExistence type="predicted"/>